<keyword evidence="4 6" id="KW-0378">Hydrolase</keyword>
<dbReference type="Gene3D" id="3.20.20.80">
    <property type="entry name" value="Glycosidases"/>
    <property type="match status" value="1"/>
</dbReference>
<feature type="binding site" evidence="8">
    <location>
        <position position="315"/>
    </location>
    <ligand>
        <name>substrate</name>
    </ligand>
</feature>
<dbReference type="PANTHER" id="PTHR36447">
    <property type="entry name" value="BETA-GALACTOSIDASE GANA"/>
    <property type="match status" value="1"/>
</dbReference>
<evidence type="ECO:0000256" key="9">
    <source>
        <dbReference type="PIRSR" id="PIRSR001084-3"/>
    </source>
</evidence>
<feature type="binding site" evidence="8">
    <location>
        <position position="113"/>
    </location>
    <ligand>
        <name>substrate</name>
    </ligand>
</feature>
<evidence type="ECO:0000256" key="3">
    <source>
        <dbReference type="ARBA" id="ARBA00012756"/>
    </source>
</evidence>
<reference evidence="13 14" key="1">
    <citation type="submission" date="2014-09" db="EMBL/GenBank/DDBJ databases">
        <title>Genome sequencing and annotation of Bacillus Okhensis strain Kh10-101T.</title>
        <authorList>
            <person name="Prakash J.S."/>
        </authorList>
    </citation>
    <scope>NUCLEOTIDE SEQUENCE [LARGE SCALE GENOMIC DNA]</scope>
    <source>
        <strain evidence="14">Kh10-101T</strain>
    </source>
</reference>
<name>A0A0B0IAI9_9BACI</name>
<evidence type="ECO:0000256" key="4">
    <source>
        <dbReference type="ARBA" id="ARBA00022801"/>
    </source>
</evidence>
<gene>
    <name evidence="13" type="ORF">LQ50_14150</name>
</gene>
<evidence type="ECO:0000259" key="10">
    <source>
        <dbReference type="Pfam" id="PF02449"/>
    </source>
</evidence>
<feature type="binding site" evidence="9">
    <location>
        <position position="160"/>
    </location>
    <ligand>
        <name>Zn(2+)</name>
        <dbReference type="ChEBI" id="CHEBI:29105"/>
    </ligand>
</feature>
<dbReference type="EC" id="3.2.1.23" evidence="3 6"/>
<dbReference type="eggNOG" id="COG1874">
    <property type="taxonomic scope" value="Bacteria"/>
</dbReference>
<dbReference type="Pfam" id="PF02449">
    <property type="entry name" value="Glyco_hydro_42"/>
    <property type="match status" value="1"/>
</dbReference>
<dbReference type="InterPro" id="IPR017853">
    <property type="entry name" value="GH"/>
</dbReference>
<dbReference type="Gene3D" id="3.40.50.880">
    <property type="match status" value="1"/>
</dbReference>
<evidence type="ECO:0000259" key="11">
    <source>
        <dbReference type="Pfam" id="PF08532"/>
    </source>
</evidence>
<keyword evidence="9" id="KW-0862">Zinc</keyword>
<dbReference type="EMBL" id="JRJU01000017">
    <property type="protein sequence ID" value="KHF39583.1"/>
    <property type="molecule type" value="Genomic_DNA"/>
</dbReference>
<feature type="domain" description="Beta-galactosidase C-terminal" evidence="12">
    <location>
        <begin position="610"/>
        <end position="667"/>
    </location>
</feature>
<sequence>MKSVSEVLPNMSYGGDYNPEQWSEDVWYEDARLMKQAGVNLVSVGIFSWAMLEREEGVFDFEWLDKILDILYDHGVNVCLATATASTPAWMAKKYPNSLAVDKHLVPYSIGSRQHYSPNSKDYIRHIRIIVRKLAERYKDHPGLKMWHINNEYACHVSECYSEESTVAFRDWLQKRYETIDELNDRWGTSFWSQRYNNWEEIELPRNPATFVNPGQKLDYKRFMDDAIFHLYKTEKAIVNEVTPDVPVFTNFMIDFKPLDYFKWAKELDVVTWDSYPDPRDGVPYTHAMWHDLMRSLKQGQPFFLMEQVTGQVNWRDINLLKKPNVMRLWSYSTVARGGDGIMFFQWRQSRAGAEKFHGAMIPHSGEESRIYQEVKQLGNELKKLDSVIGTRVPAKVGIVFDWENWWAIELEGKPNNNLDYLQQVQSYYKELYTRNISVEFVQAGDDLSKFEVVIAPMLYMVKPGDRENLESFVSRGGTLLVSYFSGIVDENDRIHLGGYASPLKKLLGISIEEFSPYAEGEKSYILQNSEKIECSVWTDIIHLEKAKALATFGKEWYKGMPAVTQNQFGQGKAIYVGTQPEPGYIGKLLETVTAEKGIKPLIAQTPPNVEVLERNSKEAKHVFILNHNENDIVVDMPTDKKYINLLTNEEVQASVQVKAVDVAILKAL</sequence>
<dbReference type="GO" id="GO:0046872">
    <property type="term" value="F:metal ion binding"/>
    <property type="evidence" value="ECO:0007669"/>
    <property type="project" value="UniProtKB-KW"/>
</dbReference>
<comment type="similarity">
    <text evidence="2 6">Belongs to the glycosyl hydrolase 42 family.</text>
</comment>
<feature type="binding site" evidence="8">
    <location>
        <position position="151"/>
    </location>
    <ligand>
        <name>substrate</name>
    </ligand>
</feature>
<dbReference type="OrthoDB" id="9800974at2"/>
<dbReference type="STRING" id="333138.LQ50_14150"/>
<dbReference type="Pfam" id="PF08532">
    <property type="entry name" value="Glyco_hydro_42M"/>
    <property type="match status" value="1"/>
</dbReference>
<proteinExistence type="inferred from homology"/>
<dbReference type="Proteomes" id="UP000030832">
    <property type="component" value="Unassembled WGS sequence"/>
</dbReference>
<accession>A0A0B0IAI9</accession>
<dbReference type="PIRSF" id="PIRSF001084">
    <property type="entry name" value="B-galactosidase"/>
    <property type="match status" value="1"/>
</dbReference>
<dbReference type="InterPro" id="IPR029062">
    <property type="entry name" value="Class_I_gatase-like"/>
</dbReference>
<dbReference type="GO" id="GO:0006012">
    <property type="term" value="P:galactose metabolic process"/>
    <property type="evidence" value="ECO:0007669"/>
    <property type="project" value="InterPro"/>
</dbReference>
<evidence type="ECO:0000256" key="2">
    <source>
        <dbReference type="ARBA" id="ARBA00005940"/>
    </source>
</evidence>
<keyword evidence="9" id="KW-0479">Metal-binding</keyword>
<dbReference type="AlphaFoldDB" id="A0A0B0IAI9"/>
<dbReference type="InterPro" id="IPR013738">
    <property type="entry name" value="Beta_galactosidase_Trimer"/>
</dbReference>
<dbReference type="GO" id="GO:0004565">
    <property type="term" value="F:beta-galactosidase activity"/>
    <property type="evidence" value="ECO:0007669"/>
    <property type="project" value="UniProtKB-EC"/>
</dbReference>
<dbReference type="InterPro" id="IPR013780">
    <property type="entry name" value="Glyco_hydro_b"/>
</dbReference>
<feature type="active site" description="Nucleophile" evidence="7">
    <location>
        <position position="307"/>
    </location>
</feature>
<dbReference type="GO" id="GO:0009341">
    <property type="term" value="C:beta-galactosidase complex"/>
    <property type="evidence" value="ECO:0007669"/>
    <property type="project" value="InterPro"/>
</dbReference>
<dbReference type="CDD" id="cd03143">
    <property type="entry name" value="A4_beta-galactosidase_middle_domain"/>
    <property type="match status" value="1"/>
</dbReference>
<comment type="caution">
    <text evidence="13">The sequence shown here is derived from an EMBL/GenBank/DDBJ whole genome shotgun (WGS) entry which is preliminary data.</text>
</comment>
<evidence type="ECO:0000256" key="6">
    <source>
        <dbReference type="PIRNR" id="PIRNR001084"/>
    </source>
</evidence>
<dbReference type="Pfam" id="PF08533">
    <property type="entry name" value="Glyco_hydro_42C"/>
    <property type="match status" value="1"/>
</dbReference>
<evidence type="ECO:0000313" key="14">
    <source>
        <dbReference type="Proteomes" id="UP000030832"/>
    </source>
</evidence>
<dbReference type="RefSeq" id="WP_034630100.1">
    <property type="nucleotide sequence ID" value="NZ_JRJU01000017.1"/>
</dbReference>
<organism evidence="13 14">
    <name type="scientific">Halalkalibacter okhensis</name>
    <dbReference type="NCBI Taxonomy" id="333138"/>
    <lineage>
        <taxon>Bacteria</taxon>
        <taxon>Bacillati</taxon>
        <taxon>Bacillota</taxon>
        <taxon>Bacilli</taxon>
        <taxon>Bacillales</taxon>
        <taxon>Bacillaceae</taxon>
        <taxon>Halalkalibacter</taxon>
    </lineage>
</organism>
<evidence type="ECO:0000259" key="12">
    <source>
        <dbReference type="Pfam" id="PF08533"/>
    </source>
</evidence>
<dbReference type="PANTHER" id="PTHR36447:SF1">
    <property type="entry name" value="BETA-GALACTOSIDASE GANA"/>
    <property type="match status" value="1"/>
</dbReference>
<evidence type="ECO:0000256" key="5">
    <source>
        <dbReference type="ARBA" id="ARBA00023295"/>
    </source>
</evidence>
<feature type="domain" description="Beta-galactosidase trimerisation" evidence="11">
    <location>
        <begin position="395"/>
        <end position="599"/>
    </location>
</feature>
<dbReference type="InterPro" id="IPR013529">
    <property type="entry name" value="Glyco_hydro_42_N"/>
</dbReference>
<dbReference type="Gene3D" id="2.60.40.1180">
    <property type="entry name" value="Golgi alpha-mannosidase II"/>
    <property type="match status" value="1"/>
</dbReference>
<dbReference type="SUPFAM" id="SSF52317">
    <property type="entry name" value="Class I glutamine amidotransferase-like"/>
    <property type="match status" value="1"/>
</dbReference>
<evidence type="ECO:0000256" key="1">
    <source>
        <dbReference type="ARBA" id="ARBA00001412"/>
    </source>
</evidence>
<keyword evidence="5 6" id="KW-0326">Glycosidase</keyword>
<protein>
    <recommendedName>
        <fullName evidence="3 6">Beta-galactosidase</fullName>
        <shortName evidence="6">Beta-gal</shortName>
        <ecNumber evidence="3 6">3.2.1.23</ecNumber>
    </recommendedName>
</protein>
<feature type="active site" description="Proton donor" evidence="7">
    <location>
        <position position="152"/>
    </location>
</feature>
<comment type="catalytic activity">
    <reaction evidence="1 6">
        <text>Hydrolysis of terminal non-reducing beta-D-galactose residues in beta-D-galactosides.</text>
        <dbReference type="EC" id="3.2.1.23"/>
    </reaction>
</comment>
<dbReference type="SUPFAM" id="SSF51445">
    <property type="entry name" value="(Trans)glycosidases"/>
    <property type="match status" value="1"/>
</dbReference>
<dbReference type="InterPro" id="IPR003476">
    <property type="entry name" value="Glyco_hydro_42"/>
</dbReference>
<keyword evidence="14" id="KW-1185">Reference proteome</keyword>
<evidence type="ECO:0000256" key="8">
    <source>
        <dbReference type="PIRSR" id="PIRSR001084-2"/>
    </source>
</evidence>
<evidence type="ECO:0000256" key="7">
    <source>
        <dbReference type="PIRSR" id="PIRSR001084-1"/>
    </source>
</evidence>
<evidence type="ECO:0000313" key="13">
    <source>
        <dbReference type="EMBL" id="KHF39583.1"/>
    </source>
</evidence>
<dbReference type="InterPro" id="IPR013739">
    <property type="entry name" value="Beta_galactosidase_C"/>
</dbReference>
<feature type="domain" description="Glycoside hydrolase family 42 N-terminal" evidence="10">
    <location>
        <begin position="16"/>
        <end position="385"/>
    </location>
</feature>